<reference evidence="2" key="1">
    <citation type="journal article" date="2019" name="Curr. Biol.">
        <title>Genome Sequence of Striga asiatica Provides Insight into the Evolution of Plant Parasitism.</title>
        <authorList>
            <person name="Yoshida S."/>
            <person name="Kim S."/>
            <person name="Wafula E.K."/>
            <person name="Tanskanen J."/>
            <person name="Kim Y.M."/>
            <person name="Honaas L."/>
            <person name="Yang Z."/>
            <person name="Spallek T."/>
            <person name="Conn C.E."/>
            <person name="Ichihashi Y."/>
            <person name="Cheong K."/>
            <person name="Cui S."/>
            <person name="Der J.P."/>
            <person name="Gundlach H."/>
            <person name="Jiao Y."/>
            <person name="Hori C."/>
            <person name="Ishida J.K."/>
            <person name="Kasahara H."/>
            <person name="Kiba T."/>
            <person name="Kim M.S."/>
            <person name="Koo N."/>
            <person name="Laohavisit A."/>
            <person name="Lee Y.H."/>
            <person name="Lumba S."/>
            <person name="McCourt P."/>
            <person name="Mortimer J.C."/>
            <person name="Mutuku J.M."/>
            <person name="Nomura T."/>
            <person name="Sasaki-Sekimoto Y."/>
            <person name="Seto Y."/>
            <person name="Wang Y."/>
            <person name="Wakatake T."/>
            <person name="Sakakibara H."/>
            <person name="Demura T."/>
            <person name="Yamaguchi S."/>
            <person name="Yoneyama K."/>
            <person name="Manabe R.I."/>
            <person name="Nelson D.C."/>
            <person name="Schulman A.H."/>
            <person name="Timko M.P."/>
            <person name="dePamphilis C.W."/>
            <person name="Choi D."/>
            <person name="Shirasu K."/>
        </authorList>
    </citation>
    <scope>NUCLEOTIDE SEQUENCE [LARGE SCALE GENOMIC DNA]</scope>
    <source>
        <strain evidence="2">cv. UVA1</strain>
    </source>
</reference>
<organism evidence="1 2">
    <name type="scientific">Striga asiatica</name>
    <name type="common">Asiatic witchweed</name>
    <name type="synonym">Buchnera asiatica</name>
    <dbReference type="NCBI Taxonomy" id="4170"/>
    <lineage>
        <taxon>Eukaryota</taxon>
        <taxon>Viridiplantae</taxon>
        <taxon>Streptophyta</taxon>
        <taxon>Embryophyta</taxon>
        <taxon>Tracheophyta</taxon>
        <taxon>Spermatophyta</taxon>
        <taxon>Magnoliopsida</taxon>
        <taxon>eudicotyledons</taxon>
        <taxon>Gunneridae</taxon>
        <taxon>Pentapetalae</taxon>
        <taxon>asterids</taxon>
        <taxon>lamiids</taxon>
        <taxon>Lamiales</taxon>
        <taxon>Orobanchaceae</taxon>
        <taxon>Buchnereae</taxon>
        <taxon>Striga</taxon>
    </lineage>
</organism>
<dbReference type="AlphaFoldDB" id="A0A5A7QEV3"/>
<sequence>MTPAQNRVLTISIGRSVFVGVKKQPIKFMSIQKQIWELKKRERERENIERSLCLKLQLGILEQPLSTNDVCILNFDQFARMITKIPPCNKSSFIHTATTNSYCTYITMFIS</sequence>
<gene>
    <name evidence="1" type="ORF">STAS_19289</name>
</gene>
<keyword evidence="1" id="KW-0067">ATP-binding</keyword>
<dbReference type="Proteomes" id="UP000325081">
    <property type="component" value="Unassembled WGS sequence"/>
</dbReference>
<name>A0A5A7QEV3_STRAF</name>
<dbReference type="GO" id="GO:0005524">
    <property type="term" value="F:ATP binding"/>
    <property type="evidence" value="ECO:0007669"/>
    <property type="project" value="UniProtKB-KW"/>
</dbReference>
<evidence type="ECO:0000313" key="1">
    <source>
        <dbReference type="EMBL" id="GER42481.1"/>
    </source>
</evidence>
<comment type="caution">
    <text evidence="1">The sequence shown here is derived from an EMBL/GenBank/DDBJ whole genome shotgun (WGS) entry which is preliminary data.</text>
</comment>
<keyword evidence="1" id="KW-0547">Nucleotide-binding</keyword>
<protein>
    <submittedName>
        <fullName evidence="1">Taurine import ATP-binding protein TauB</fullName>
    </submittedName>
</protein>
<evidence type="ECO:0000313" key="2">
    <source>
        <dbReference type="Proteomes" id="UP000325081"/>
    </source>
</evidence>
<dbReference type="EMBL" id="BKCP01006360">
    <property type="protein sequence ID" value="GER42481.1"/>
    <property type="molecule type" value="Genomic_DNA"/>
</dbReference>
<proteinExistence type="predicted"/>
<accession>A0A5A7QEV3</accession>
<keyword evidence="2" id="KW-1185">Reference proteome</keyword>